<evidence type="ECO:0000256" key="2">
    <source>
        <dbReference type="SAM" id="MobiDB-lite"/>
    </source>
</evidence>
<organism evidence="3 4">
    <name type="scientific">Aspergillus mulundensis</name>
    <dbReference type="NCBI Taxonomy" id="1810919"/>
    <lineage>
        <taxon>Eukaryota</taxon>
        <taxon>Fungi</taxon>
        <taxon>Dikarya</taxon>
        <taxon>Ascomycota</taxon>
        <taxon>Pezizomycotina</taxon>
        <taxon>Eurotiomycetes</taxon>
        <taxon>Eurotiomycetidae</taxon>
        <taxon>Eurotiales</taxon>
        <taxon>Aspergillaceae</taxon>
        <taxon>Aspergillus</taxon>
        <taxon>Aspergillus subgen. Nidulantes</taxon>
    </lineage>
</organism>
<sequence>MRSVDPIFNEKDGLLEELMCPKPKPSAMGIDGSPARPGALVPADSNHIDGREISVQHHIQQQGQSLDHISSSVSTLHDTMHELKNAFTAMRIELNGPNRFPSEQDLANTDFNMVTTVLKELKSKADEIEKLKLEIEALKLRNRFMDEQTARQAQQSLVVEAPLPEVRSPGLLQGDHGSRKRPFPFPEHYNGVHGRPVPDSFDDDDLEDNLAEFSLGEREIDIPSSVKIPLKDHETTMESTHDPSPRLQIEVNHSTYHTPPSLSSDEPAAKRPRLSSSANSNPNKKPRGRPSRKSISQTDATRIFNPSPLNEQTTQSKPTDQEKTLENRPTRSNRLRSRSRAASPNARTRNRQSLDNSDKTQENTSINTPTEPSAQLAVELGKENADLDITAPHANEGKKTKAELNERRKAQAAARDHMVKLAMQREEAMDTEESR</sequence>
<feature type="coiled-coil region" evidence="1">
    <location>
        <begin position="114"/>
        <end position="148"/>
    </location>
</feature>
<feature type="compositionally biased region" description="Polar residues" evidence="2">
    <location>
        <begin position="362"/>
        <end position="373"/>
    </location>
</feature>
<name>A0A3D8RKT0_9EURO</name>
<keyword evidence="4" id="KW-1185">Reference proteome</keyword>
<feature type="region of interest" description="Disordered" evidence="2">
    <location>
        <begin position="255"/>
        <end position="415"/>
    </location>
</feature>
<feature type="compositionally biased region" description="Basic and acidic residues" evidence="2">
    <location>
        <begin position="395"/>
        <end position="415"/>
    </location>
</feature>
<proteinExistence type="predicted"/>
<feature type="region of interest" description="Disordered" evidence="2">
    <location>
        <begin position="168"/>
        <end position="206"/>
    </location>
</feature>
<reference evidence="3 4" key="1">
    <citation type="journal article" date="2018" name="IMA Fungus">
        <title>IMA Genome-F 9: Draft genome sequence of Annulohypoxylon stygium, Aspergillus mulundensis, Berkeleyomyces basicola (syn. Thielaviopsis basicola), Ceratocystis smalleyi, two Cercospora beticola strains, Coleophoma cylindrospora, Fusarium fracticaudum, Phialophora cf. hyalina, and Morchella septimelata.</title>
        <authorList>
            <person name="Wingfield B.D."/>
            <person name="Bills G.F."/>
            <person name="Dong Y."/>
            <person name="Huang W."/>
            <person name="Nel W.J."/>
            <person name="Swalarsk-Parry B.S."/>
            <person name="Vaghefi N."/>
            <person name="Wilken P.M."/>
            <person name="An Z."/>
            <person name="de Beer Z.W."/>
            <person name="De Vos L."/>
            <person name="Chen L."/>
            <person name="Duong T.A."/>
            <person name="Gao Y."/>
            <person name="Hammerbacher A."/>
            <person name="Kikkert J.R."/>
            <person name="Li Y."/>
            <person name="Li H."/>
            <person name="Li K."/>
            <person name="Li Q."/>
            <person name="Liu X."/>
            <person name="Ma X."/>
            <person name="Naidoo K."/>
            <person name="Pethybridge S.J."/>
            <person name="Sun J."/>
            <person name="Steenkamp E.T."/>
            <person name="van der Nest M.A."/>
            <person name="van Wyk S."/>
            <person name="Wingfield M.J."/>
            <person name="Xiong C."/>
            <person name="Yue Q."/>
            <person name="Zhang X."/>
        </authorList>
    </citation>
    <scope>NUCLEOTIDE SEQUENCE [LARGE SCALE GENOMIC DNA]</scope>
    <source>
        <strain evidence="3 4">DSM 5745</strain>
    </source>
</reference>
<feature type="compositionally biased region" description="Polar residues" evidence="2">
    <location>
        <begin position="255"/>
        <end position="264"/>
    </location>
</feature>
<dbReference type="Proteomes" id="UP000256690">
    <property type="component" value="Unassembled WGS sequence"/>
</dbReference>
<dbReference type="OrthoDB" id="4187489at2759"/>
<gene>
    <name evidence="3" type="ORF">DSM5745_07230</name>
</gene>
<evidence type="ECO:0000313" key="3">
    <source>
        <dbReference type="EMBL" id="RDW74568.1"/>
    </source>
</evidence>
<keyword evidence="1" id="KW-0175">Coiled coil</keyword>
<comment type="caution">
    <text evidence="3">The sequence shown here is derived from an EMBL/GenBank/DDBJ whole genome shotgun (WGS) entry which is preliminary data.</text>
</comment>
<feature type="compositionally biased region" description="Polar residues" evidence="2">
    <location>
        <begin position="307"/>
        <end position="318"/>
    </location>
</feature>
<dbReference type="AlphaFoldDB" id="A0A3D8RKT0"/>
<accession>A0A3D8RKT0</accession>
<evidence type="ECO:0000313" key="4">
    <source>
        <dbReference type="Proteomes" id="UP000256690"/>
    </source>
</evidence>
<dbReference type="RefSeq" id="XP_026602336.1">
    <property type="nucleotide sequence ID" value="XM_026749246.1"/>
</dbReference>
<feature type="compositionally biased region" description="Basic and acidic residues" evidence="2">
    <location>
        <begin position="319"/>
        <end position="329"/>
    </location>
</feature>
<dbReference type="GeneID" id="38117600"/>
<dbReference type="EMBL" id="PVWQ01000008">
    <property type="protein sequence ID" value="RDW74568.1"/>
    <property type="molecule type" value="Genomic_DNA"/>
</dbReference>
<evidence type="ECO:0000256" key="1">
    <source>
        <dbReference type="SAM" id="Coils"/>
    </source>
</evidence>
<protein>
    <submittedName>
        <fullName evidence="3">Uncharacterized protein</fullName>
    </submittedName>
</protein>